<dbReference type="SMART" id="SM00614">
    <property type="entry name" value="ZnF_BED"/>
    <property type="match status" value="1"/>
</dbReference>
<dbReference type="PANTHER" id="PTHR46481:SF10">
    <property type="entry name" value="ZINC FINGER BED DOMAIN-CONTAINING PROTEIN 39"/>
    <property type="match status" value="1"/>
</dbReference>
<comment type="subcellular location">
    <subcellularLocation>
        <location evidence="1">Nucleus</location>
    </subcellularLocation>
</comment>
<comment type="caution">
    <text evidence="6">The sequence shown here is derived from an EMBL/GenBank/DDBJ whole genome shotgun (WGS) entry which is preliminary data.</text>
</comment>
<accession>A0A397USV1</accession>
<keyword evidence="5" id="KW-0539">Nucleus</keyword>
<evidence type="ECO:0000256" key="2">
    <source>
        <dbReference type="ARBA" id="ARBA00022723"/>
    </source>
</evidence>
<evidence type="ECO:0000313" key="6">
    <source>
        <dbReference type="EMBL" id="RIB12681.1"/>
    </source>
</evidence>
<keyword evidence="4" id="KW-0862">Zinc</keyword>
<keyword evidence="2" id="KW-0479">Metal-binding</keyword>
<sequence length="585" mass="68069">MTANNGNQGLIQVSDSNYENNLLIAEISGAQQSSQHSEKNDKRSICWKYFEPFKVPKRGEATKCTIDGCNTKYIWRGSTSNLVGHLKTKHGIAPTTVIQSSLTNNNLKNFELKVNLPVIKFIVSSGLPFNIVDNLKSSGLVNQQITSSTIGKQIDKAYDRLFSQLKSKVQQANSVMISINFNYDIMITYDWLTDDFEFRKILLHIIDLDYFLNNNTFNGDINKGLDKWELTNLKFISCSPHYLYRYEDRLMLKGKNEDIVICANGGSGDDLIKYSLNKWAKENNYIHEISNIITAIINGFDGHFWLIKDFLRDNRVQKIINNGQIAEKISCNCNYHKIKFLEIIEQPFKMLINDHSSSNDKFIRLNVGRFKRLLLDKIPFSIFPKLLRLFKPLEHVKVITMKKLRDMLINAFNILNETSQYVMTYYQREMTYQHYLEHETLKSFLTFLINSYLHQRIGFFLDPNSKSIFINDSAVKKLVLDECQDYYSKIDNNSRQELANGELERYNKLPQVLINEDDPCKWWQKSKHLYPGLATLAIKYLPLLKLGDKEVSLENQSNFKKAYDGNYETINKIAFLQYNMKYIDL</sequence>
<dbReference type="InterPro" id="IPR052035">
    <property type="entry name" value="ZnF_BED_domain_contain"/>
</dbReference>
<evidence type="ECO:0000256" key="4">
    <source>
        <dbReference type="ARBA" id="ARBA00022833"/>
    </source>
</evidence>
<keyword evidence="7" id="KW-1185">Reference proteome</keyword>
<proteinExistence type="predicted"/>
<evidence type="ECO:0000256" key="1">
    <source>
        <dbReference type="ARBA" id="ARBA00004123"/>
    </source>
</evidence>
<evidence type="ECO:0008006" key="8">
    <source>
        <dbReference type="Google" id="ProtNLM"/>
    </source>
</evidence>
<gene>
    <name evidence="6" type="ORF">C2G38_2144939</name>
</gene>
<keyword evidence="3" id="KW-0863">Zinc-finger</keyword>
<dbReference type="OrthoDB" id="1271298at2759"/>
<dbReference type="AlphaFoldDB" id="A0A397USV1"/>
<evidence type="ECO:0000313" key="7">
    <source>
        <dbReference type="Proteomes" id="UP000266673"/>
    </source>
</evidence>
<reference evidence="6 7" key="1">
    <citation type="submission" date="2018-06" db="EMBL/GenBank/DDBJ databases">
        <title>Comparative genomics reveals the genomic features of Rhizophagus irregularis, R. cerebriforme, R. diaphanum and Gigaspora rosea, and their symbiotic lifestyle signature.</title>
        <authorList>
            <person name="Morin E."/>
            <person name="San Clemente H."/>
            <person name="Chen E.C.H."/>
            <person name="De La Providencia I."/>
            <person name="Hainaut M."/>
            <person name="Kuo A."/>
            <person name="Kohler A."/>
            <person name="Murat C."/>
            <person name="Tang N."/>
            <person name="Roy S."/>
            <person name="Loubradou J."/>
            <person name="Henrissat B."/>
            <person name="Grigoriev I.V."/>
            <person name="Corradi N."/>
            <person name="Roux C."/>
            <person name="Martin F.M."/>
        </authorList>
    </citation>
    <scope>NUCLEOTIDE SEQUENCE [LARGE SCALE GENOMIC DNA]</scope>
    <source>
        <strain evidence="6 7">DAOM 194757</strain>
    </source>
</reference>
<dbReference type="Proteomes" id="UP000266673">
    <property type="component" value="Unassembled WGS sequence"/>
</dbReference>
<evidence type="ECO:0000256" key="3">
    <source>
        <dbReference type="ARBA" id="ARBA00022771"/>
    </source>
</evidence>
<dbReference type="PANTHER" id="PTHR46481">
    <property type="entry name" value="ZINC FINGER BED DOMAIN-CONTAINING PROTEIN 4"/>
    <property type="match status" value="1"/>
</dbReference>
<name>A0A397USV1_9GLOM</name>
<protein>
    <recommendedName>
        <fullName evidence="8">BED-type domain-containing protein</fullName>
    </recommendedName>
</protein>
<organism evidence="6 7">
    <name type="scientific">Gigaspora rosea</name>
    <dbReference type="NCBI Taxonomy" id="44941"/>
    <lineage>
        <taxon>Eukaryota</taxon>
        <taxon>Fungi</taxon>
        <taxon>Fungi incertae sedis</taxon>
        <taxon>Mucoromycota</taxon>
        <taxon>Glomeromycotina</taxon>
        <taxon>Glomeromycetes</taxon>
        <taxon>Diversisporales</taxon>
        <taxon>Gigasporaceae</taxon>
        <taxon>Gigaspora</taxon>
    </lineage>
</organism>
<dbReference type="GO" id="GO:0008270">
    <property type="term" value="F:zinc ion binding"/>
    <property type="evidence" value="ECO:0007669"/>
    <property type="project" value="UniProtKB-KW"/>
</dbReference>
<dbReference type="EMBL" id="QKWP01000999">
    <property type="protein sequence ID" value="RIB12681.1"/>
    <property type="molecule type" value="Genomic_DNA"/>
</dbReference>
<dbReference type="SUPFAM" id="SSF57667">
    <property type="entry name" value="beta-beta-alpha zinc fingers"/>
    <property type="match status" value="1"/>
</dbReference>
<evidence type="ECO:0000256" key="5">
    <source>
        <dbReference type="ARBA" id="ARBA00023242"/>
    </source>
</evidence>
<dbReference type="InterPro" id="IPR036236">
    <property type="entry name" value="Znf_C2H2_sf"/>
</dbReference>
<dbReference type="GO" id="GO:0005634">
    <property type="term" value="C:nucleus"/>
    <property type="evidence" value="ECO:0007669"/>
    <property type="project" value="UniProtKB-SubCell"/>
</dbReference>